<dbReference type="EMBL" id="VVIW01000037">
    <property type="protein sequence ID" value="NHZ44695.1"/>
    <property type="molecule type" value="Genomic_DNA"/>
</dbReference>
<keyword evidence="1" id="KW-0812">Transmembrane</keyword>
<feature type="transmembrane region" description="Helical" evidence="1">
    <location>
        <begin position="43"/>
        <end position="62"/>
    </location>
</feature>
<dbReference type="RefSeq" id="WP_206752979.1">
    <property type="nucleotide sequence ID" value="NZ_VVIW01000037.1"/>
</dbReference>
<sequence length="71" mass="8043">MMTFPTKAVPVNNHPACRRGRRTARRIARGKRPLVDQHGHARYSLFWITLIASIAVLVFYIVRTIIAEGVA</sequence>
<reference evidence="2 3" key="1">
    <citation type="submission" date="2019-09" db="EMBL/GenBank/DDBJ databases">
        <title>Taxonomy of Antarctic Massilia spp.: description of Massilia rubra sp. nov., Massilia aquatica sp. nov., Massilia mucilaginosa sp. nov., Massilia frigida sp. nov. isolated from streams, lakes and regoliths.</title>
        <authorList>
            <person name="Holochova P."/>
            <person name="Sedlacek I."/>
            <person name="Kralova S."/>
            <person name="Maslanova I."/>
            <person name="Busse H.-J."/>
            <person name="Stankova E."/>
            <person name="Vrbovska V."/>
            <person name="Kovarovic V."/>
            <person name="Bartak M."/>
            <person name="Svec P."/>
            <person name="Pantucek R."/>
        </authorList>
    </citation>
    <scope>NUCLEOTIDE SEQUENCE [LARGE SCALE GENOMIC DNA]</scope>
    <source>
        <strain evidence="2 3">CCM 8693</strain>
    </source>
</reference>
<evidence type="ECO:0000313" key="3">
    <source>
        <dbReference type="Proteomes" id="UP000819052"/>
    </source>
</evidence>
<proteinExistence type="predicted"/>
<evidence type="ECO:0008006" key="4">
    <source>
        <dbReference type="Google" id="ProtNLM"/>
    </source>
</evidence>
<evidence type="ECO:0000256" key="1">
    <source>
        <dbReference type="SAM" id="Phobius"/>
    </source>
</evidence>
<comment type="caution">
    <text evidence="2">The sequence shown here is derived from an EMBL/GenBank/DDBJ whole genome shotgun (WGS) entry which is preliminary data.</text>
</comment>
<evidence type="ECO:0000313" key="2">
    <source>
        <dbReference type="EMBL" id="NHZ44695.1"/>
    </source>
</evidence>
<keyword evidence="1" id="KW-0472">Membrane</keyword>
<accession>A0ABX0MII4</accession>
<protein>
    <recommendedName>
        <fullName evidence="4">DUF2970 domain-containing protein</fullName>
    </recommendedName>
</protein>
<name>A0ABX0MII4_9BURK</name>
<organism evidence="2 3">
    <name type="scientific">Massilia aquatica</name>
    <dbReference type="NCBI Taxonomy" id="2609000"/>
    <lineage>
        <taxon>Bacteria</taxon>
        <taxon>Pseudomonadati</taxon>
        <taxon>Pseudomonadota</taxon>
        <taxon>Betaproteobacteria</taxon>
        <taxon>Burkholderiales</taxon>
        <taxon>Oxalobacteraceae</taxon>
        <taxon>Telluria group</taxon>
        <taxon>Massilia</taxon>
    </lineage>
</organism>
<dbReference type="Proteomes" id="UP000819052">
    <property type="component" value="Unassembled WGS sequence"/>
</dbReference>
<keyword evidence="3" id="KW-1185">Reference proteome</keyword>
<gene>
    <name evidence="2" type="ORF">F1609_31735</name>
</gene>
<keyword evidence="1" id="KW-1133">Transmembrane helix</keyword>